<dbReference type="AlphaFoldDB" id="A0A432YBW2"/>
<organism evidence="1 2">
    <name type="scientific">Idiomarina fontislapidosi</name>
    <dbReference type="NCBI Taxonomy" id="263723"/>
    <lineage>
        <taxon>Bacteria</taxon>
        <taxon>Pseudomonadati</taxon>
        <taxon>Pseudomonadota</taxon>
        <taxon>Gammaproteobacteria</taxon>
        <taxon>Alteromonadales</taxon>
        <taxon>Idiomarinaceae</taxon>
        <taxon>Idiomarina</taxon>
    </lineage>
</organism>
<gene>
    <name evidence="1" type="ORF">CWE25_02530</name>
</gene>
<evidence type="ECO:0008006" key="3">
    <source>
        <dbReference type="Google" id="ProtNLM"/>
    </source>
</evidence>
<dbReference type="RefSeq" id="WP_110572828.1">
    <property type="nucleotide sequence ID" value="NZ_PIPV01000001.1"/>
</dbReference>
<reference evidence="2" key="1">
    <citation type="journal article" date="2018" name="Front. Microbiol.">
        <title>Genome-Based Analysis Reveals the Taxonomy and Diversity of the Family Idiomarinaceae.</title>
        <authorList>
            <person name="Liu Y."/>
            <person name="Lai Q."/>
            <person name="Shao Z."/>
        </authorList>
    </citation>
    <scope>NUCLEOTIDE SEQUENCE [LARGE SCALE GENOMIC DNA]</scope>
    <source>
        <strain evidence="2">F23</strain>
    </source>
</reference>
<proteinExistence type="predicted"/>
<sequence>MQLDTTHWLQTQPLLTWVAQQRSLLNEHTAILLTEATARDLPATCPAALQMCKIVIPEHEMRTAPADWVEVISDAQWVELITHTQHWTW</sequence>
<evidence type="ECO:0000313" key="2">
    <source>
        <dbReference type="Proteomes" id="UP000287330"/>
    </source>
</evidence>
<keyword evidence="2" id="KW-1185">Reference proteome</keyword>
<comment type="caution">
    <text evidence="1">The sequence shown here is derived from an EMBL/GenBank/DDBJ whole genome shotgun (WGS) entry which is preliminary data.</text>
</comment>
<dbReference type="Proteomes" id="UP000287330">
    <property type="component" value="Unassembled WGS sequence"/>
</dbReference>
<evidence type="ECO:0000313" key="1">
    <source>
        <dbReference type="EMBL" id="RUO58485.1"/>
    </source>
</evidence>
<protein>
    <recommendedName>
        <fullName evidence="3">Sulfurtransferase complex subunit TusB</fullName>
    </recommendedName>
</protein>
<dbReference type="OrthoDB" id="6238251at2"/>
<accession>A0A432YBW2</accession>
<name>A0A432YBW2_9GAMM</name>
<dbReference type="EMBL" id="PIPV01000001">
    <property type="protein sequence ID" value="RUO58485.1"/>
    <property type="molecule type" value="Genomic_DNA"/>
</dbReference>